<reference evidence="15 16" key="1">
    <citation type="submission" date="2018-06" db="EMBL/GenBank/DDBJ databases">
        <authorList>
            <consortium name="Pathogen Informatics"/>
            <person name="Doyle S."/>
        </authorList>
    </citation>
    <scope>NUCLEOTIDE SEQUENCE [LARGE SCALE GENOMIC DNA]</scope>
    <source>
        <strain evidence="15 16">NCTC12151</strain>
    </source>
</reference>
<dbReference type="Gene3D" id="3.40.50.1000">
    <property type="entry name" value="HAD superfamily/HAD-like"/>
    <property type="match status" value="1"/>
</dbReference>
<dbReference type="Pfam" id="PF08282">
    <property type="entry name" value="Hydrolase_3"/>
    <property type="match status" value="1"/>
</dbReference>
<comment type="catalytic activity">
    <reaction evidence="1 13">
        <text>3-deoxy-alpha-D-manno-2-octulosonate-8-phosphate + H2O = 3-deoxy-alpha-D-manno-oct-2-ulosonate + phosphate</text>
        <dbReference type="Rhea" id="RHEA:11500"/>
        <dbReference type="ChEBI" id="CHEBI:15377"/>
        <dbReference type="ChEBI" id="CHEBI:43474"/>
        <dbReference type="ChEBI" id="CHEBI:85985"/>
        <dbReference type="ChEBI" id="CHEBI:85986"/>
        <dbReference type="EC" id="3.1.3.45"/>
    </reaction>
</comment>
<keyword evidence="10 13" id="KW-0378">Hydrolase</keyword>
<protein>
    <recommendedName>
        <fullName evidence="8 13">3-deoxy-D-manno-octulosonate 8-phosphate phosphatase KdsC</fullName>
        <ecNumber evidence="7 13">3.1.3.45</ecNumber>
    </recommendedName>
    <alternativeName>
        <fullName evidence="12 13">KDO 8-P phosphatase</fullName>
    </alternativeName>
</protein>
<evidence type="ECO:0000313" key="15">
    <source>
        <dbReference type="EMBL" id="SQI43274.1"/>
    </source>
</evidence>
<dbReference type="SFLD" id="SFLDG01136">
    <property type="entry name" value="C1.6:_Phosphoserine_Phosphatas"/>
    <property type="match status" value="1"/>
</dbReference>
<gene>
    <name evidence="15" type="primary">kdsC</name>
    <name evidence="15" type="ORF">NCTC12151_02931</name>
</gene>
<evidence type="ECO:0000256" key="11">
    <source>
        <dbReference type="ARBA" id="ARBA00022842"/>
    </source>
</evidence>
<evidence type="ECO:0000313" key="16">
    <source>
        <dbReference type="Proteomes" id="UP000249005"/>
    </source>
</evidence>
<dbReference type="NCBIfam" id="NF007019">
    <property type="entry name" value="PRK09484.1"/>
    <property type="match status" value="1"/>
</dbReference>
<comment type="pathway">
    <text evidence="4 13">Carbohydrate biosynthesis; 3-deoxy-D-manno-octulosonate biosynthesis; 3-deoxy-D-manno-octulosonate from D-ribulose 5-phosphate: step 3/3.</text>
</comment>
<dbReference type="KEGG" id="lri:NCTC12151_02931"/>
<keyword evidence="13" id="KW-0448">Lipopolysaccharide biosynthesis</keyword>
<dbReference type="SUPFAM" id="SSF56784">
    <property type="entry name" value="HAD-like"/>
    <property type="match status" value="1"/>
</dbReference>
<proteinExistence type="inferred from homology"/>
<dbReference type="PANTHER" id="PTHR21485">
    <property type="entry name" value="HAD SUPERFAMILY MEMBERS CMAS AND KDSC"/>
    <property type="match status" value="1"/>
</dbReference>
<dbReference type="GO" id="GO:0046872">
    <property type="term" value="F:metal ion binding"/>
    <property type="evidence" value="ECO:0007669"/>
    <property type="project" value="UniProtKB-UniRule"/>
</dbReference>
<sequence>MIETCYGTVDKGIFQKAAAIRLLICDVDGVMSDGLIYMGNQGEELKAFNVRDGYGIHCLITSGIEVAIITGRQSKLVEDRAKTLGITHLYQGQSNKLPAFDSLCRTLSIQPEEIAYIGDDLIDWPVMAKVGLSVSVADAHPLLQPKAHYITRRPGGHGAVRELCDLILQAQGKLESAQGLSI</sequence>
<comment type="similarity">
    <text evidence="5 13">Belongs to the KdsC family.</text>
</comment>
<dbReference type="EMBL" id="LS483470">
    <property type="protein sequence ID" value="SQI43274.1"/>
    <property type="molecule type" value="Genomic_DNA"/>
</dbReference>
<feature type="binding site" evidence="14">
    <location>
        <position position="28"/>
    </location>
    <ligand>
        <name>substrate</name>
    </ligand>
</feature>
<evidence type="ECO:0000256" key="2">
    <source>
        <dbReference type="ARBA" id="ARBA00001946"/>
    </source>
</evidence>
<dbReference type="SFLD" id="SFLDS00003">
    <property type="entry name" value="Haloacid_Dehalogenase"/>
    <property type="match status" value="1"/>
</dbReference>
<evidence type="ECO:0000256" key="9">
    <source>
        <dbReference type="ARBA" id="ARBA00022723"/>
    </source>
</evidence>
<dbReference type="InterPro" id="IPR023214">
    <property type="entry name" value="HAD_sf"/>
</dbReference>
<dbReference type="UniPathway" id="UPA00030"/>
<evidence type="ECO:0000256" key="5">
    <source>
        <dbReference type="ARBA" id="ARBA00005893"/>
    </source>
</evidence>
<dbReference type="AlphaFoldDB" id="A0A2X4Y3U0"/>
<name>A0A2X4Y3U0_9GAMM</name>
<evidence type="ECO:0000256" key="1">
    <source>
        <dbReference type="ARBA" id="ARBA00000898"/>
    </source>
</evidence>
<dbReference type="RefSeq" id="WP_111741299.1">
    <property type="nucleotide sequence ID" value="NZ_LR698987.1"/>
</dbReference>
<feature type="binding site" evidence="14">
    <location>
        <position position="119"/>
    </location>
    <ligand>
        <name>Mg(2+)</name>
        <dbReference type="ChEBI" id="CHEBI:18420"/>
    </ligand>
</feature>
<keyword evidence="9 13" id="KW-0479">Metal-binding</keyword>
<organism evidence="15 16">
    <name type="scientific">Leminorella richardii</name>
    <dbReference type="NCBI Taxonomy" id="158841"/>
    <lineage>
        <taxon>Bacteria</taxon>
        <taxon>Pseudomonadati</taxon>
        <taxon>Pseudomonadota</taxon>
        <taxon>Gammaproteobacteria</taxon>
        <taxon>Enterobacterales</taxon>
        <taxon>Budviciaceae</taxon>
        <taxon>Leminorella</taxon>
    </lineage>
</organism>
<evidence type="ECO:0000256" key="14">
    <source>
        <dbReference type="PIRSR" id="PIRSR006118-2"/>
    </source>
</evidence>
<evidence type="ECO:0000256" key="7">
    <source>
        <dbReference type="ARBA" id="ARBA00013066"/>
    </source>
</evidence>
<evidence type="ECO:0000256" key="8">
    <source>
        <dbReference type="ARBA" id="ARBA00020092"/>
    </source>
</evidence>
<dbReference type="InterPro" id="IPR050793">
    <property type="entry name" value="CMP-NeuNAc_synthase"/>
</dbReference>
<dbReference type="NCBIfam" id="TIGR01670">
    <property type="entry name" value="KdsC-phosphatas"/>
    <property type="match status" value="1"/>
</dbReference>
<dbReference type="GO" id="GO:0019143">
    <property type="term" value="F:3-deoxy-manno-octulosonate-8-phosphatase activity"/>
    <property type="evidence" value="ECO:0007669"/>
    <property type="project" value="UniProtKB-UniRule"/>
</dbReference>
<keyword evidence="11 13" id="KW-0460">Magnesium</keyword>
<evidence type="ECO:0000256" key="3">
    <source>
        <dbReference type="ARBA" id="ARBA00004756"/>
    </source>
</evidence>
<evidence type="ECO:0000256" key="10">
    <source>
        <dbReference type="ARBA" id="ARBA00022801"/>
    </source>
</evidence>
<comment type="cofactor">
    <cofactor evidence="2 13 14">
        <name>Mg(2+)</name>
        <dbReference type="ChEBI" id="CHEBI:18420"/>
    </cofactor>
</comment>
<keyword evidence="16" id="KW-1185">Reference proteome</keyword>
<dbReference type="OrthoDB" id="9805604at2"/>
<evidence type="ECO:0000256" key="13">
    <source>
        <dbReference type="PIRNR" id="PIRNR006118"/>
    </source>
</evidence>
<dbReference type="SFLD" id="SFLDG01138">
    <property type="entry name" value="C1.6.2:_Deoxy-d-mannose-octulo"/>
    <property type="match status" value="1"/>
</dbReference>
<accession>A0A2X4Y3U0</accession>
<dbReference type="Proteomes" id="UP000249005">
    <property type="component" value="Chromosome 1"/>
</dbReference>
<dbReference type="UniPathway" id="UPA00357">
    <property type="reaction ID" value="UER00475"/>
</dbReference>
<comment type="function">
    <text evidence="13">Catalyzes the hydrolysis of 3-deoxy-D-manno-octulosonate 8-phosphate (KDO 8-P) to 3-deoxy-D-manno-octulosonate (KDO) and inorganic phosphate.</text>
</comment>
<dbReference type="GO" id="GO:0009103">
    <property type="term" value="P:lipopolysaccharide biosynthetic process"/>
    <property type="evidence" value="ECO:0007669"/>
    <property type="project" value="UniProtKB-UniRule"/>
</dbReference>
<dbReference type="PANTHER" id="PTHR21485:SF3">
    <property type="entry name" value="N-ACYLNEURAMINATE CYTIDYLYLTRANSFERASE"/>
    <property type="match status" value="1"/>
</dbReference>
<comment type="subunit">
    <text evidence="6 13">Homotetramer.</text>
</comment>
<evidence type="ECO:0000256" key="12">
    <source>
        <dbReference type="ARBA" id="ARBA00031051"/>
    </source>
</evidence>
<dbReference type="InterPro" id="IPR010023">
    <property type="entry name" value="KdsC_fam"/>
</dbReference>
<evidence type="ECO:0000256" key="4">
    <source>
        <dbReference type="ARBA" id="ARBA00004807"/>
    </source>
</evidence>
<dbReference type="CDD" id="cd01630">
    <property type="entry name" value="HAD_KDO-like"/>
    <property type="match status" value="1"/>
</dbReference>
<dbReference type="FunFam" id="3.40.50.1000:FF:000029">
    <property type="entry name" value="3-deoxy-D-manno-octulosonate 8-phosphate phosphatase KdsC"/>
    <property type="match status" value="1"/>
</dbReference>
<feature type="binding site" evidence="14">
    <location>
        <position position="26"/>
    </location>
    <ligand>
        <name>Mg(2+)</name>
        <dbReference type="ChEBI" id="CHEBI:18420"/>
    </ligand>
</feature>
<comment type="pathway">
    <text evidence="3 13">Bacterial outer membrane biogenesis; lipopolysaccharide biosynthesis.</text>
</comment>
<dbReference type="PIRSF" id="PIRSF006118">
    <property type="entry name" value="KDO8-P_Ptase"/>
    <property type="match status" value="1"/>
</dbReference>
<dbReference type="GO" id="GO:0008781">
    <property type="term" value="F:N-acylneuraminate cytidylyltransferase activity"/>
    <property type="evidence" value="ECO:0007669"/>
    <property type="project" value="TreeGrafter"/>
</dbReference>
<dbReference type="EC" id="3.1.3.45" evidence="7 13"/>
<dbReference type="InterPro" id="IPR036412">
    <property type="entry name" value="HAD-like_sf"/>
</dbReference>
<evidence type="ECO:0000256" key="6">
    <source>
        <dbReference type="ARBA" id="ARBA00011881"/>
    </source>
</evidence>